<evidence type="ECO:0000313" key="1">
    <source>
        <dbReference type="EMBL" id="MBO1318126.1"/>
    </source>
</evidence>
<dbReference type="Proteomes" id="UP000664417">
    <property type="component" value="Unassembled WGS sequence"/>
</dbReference>
<evidence type="ECO:0000313" key="2">
    <source>
        <dbReference type="Proteomes" id="UP000664417"/>
    </source>
</evidence>
<protein>
    <submittedName>
        <fullName evidence="1">Uncharacterized protein</fullName>
    </submittedName>
</protein>
<name>A0A8J7U4C1_9BACT</name>
<accession>A0A8J7U4C1</accession>
<organism evidence="1 2">
    <name type="scientific">Acanthopleuribacter pedis</name>
    <dbReference type="NCBI Taxonomy" id="442870"/>
    <lineage>
        <taxon>Bacteria</taxon>
        <taxon>Pseudomonadati</taxon>
        <taxon>Acidobacteriota</taxon>
        <taxon>Holophagae</taxon>
        <taxon>Acanthopleuribacterales</taxon>
        <taxon>Acanthopleuribacteraceae</taxon>
        <taxon>Acanthopleuribacter</taxon>
    </lineage>
</organism>
<comment type="caution">
    <text evidence="1">The sequence shown here is derived from an EMBL/GenBank/DDBJ whole genome shotgun (WGS) entry which is preliminary data.</text>
</comment>
<proteinExistence type="predicted"/>
<gene>
    <name evidence="1" type="ORF">J3U88_06650</name>
</gene>
<sequence length="61" mass="6684">MTEKGSLCEARLRKNDLIEGAAFFQDEVDEVALGDLAALARAVFDPRNLILEEGTADRCSE</sequence>
<dbReference type="EMBL" id="JAFREP010000004">
    <property type="protein sequence ID" value="MBO1318126.1"/>
    <property type="molecule type" value="Genomic_DNA"/>
</dbReference>
<dbReference type="AlphaFoldDB" id="A0A8J7U4C1"/>
<keyword evidence="2" id="KW-1185">Reference proteome</keyword>
<dbReference type="RefSeq" id="WP_207857730.1">
    <property type="nucleotide sequence ID" value="NZ_JAFREP010000004.1"/>
</dbReference>
<reference evidence="1" key="1">
    <citation type="submission" date="2021-03" db="EMBL/GenBank/DDBJ databases">
        <authorList>
            <person name="Wang G."/>
        </authorList>
    </citation>
    <scope>NUCLEOTIDE SEQUENCE</scope>
    <source>
        <strain evidence="1">KCTC 12899</strain>
    </source>
</reference>